<evidence type="ECO:0000259" key="3">
    <source>
        <dbReference type="Pfam" id="PF12697"/>
    </source>
</evidence>
<dbReference type="Gene3D" id="3.40.50.1820">
    <property type="entry name" value="alpha/beta hydrolase"/>
    <property type="match status" value="2"/>
</dbReference>
<accession>A0AAW2YEG4</accession>
<name>A0AAW2YEG4_9LAMI</name>
<feature type="compositionally biased region" description="Basic and acidic residues" evidence="1">
    <location>
        <begin position="218"/>
        <end position="230"/>
    </location>
</feature>
<dbReference type="Pfam" id="PF12697">
    <property type="entry name" value="Abhydrolase_6"/>
    <property type="match status" value="1"/>
</dbReference>
<dbReference type="SUPFAM" id="SSF53474">
    <property type="entry name" value="alpha/beta-Hydrolases"/>
    <property type="match status" value="1"/>
</dbReference>
<feature type="transmembrane region" description="Helical" evidence="2">
    <location>
        <begin position="74"/>
        <end position="94"/>
    </location>
</feature>
<dbReference type="EMBL" id="JACGWN010000001">
    <property type="protein sequence ID" value="KAL0463905.1"/>
    <property type="molecule type" value="Genomic_DNA"/>
</dbReference>
<reference evidence="4" key="2">
    <citation type="journal article" date="2024" name="Plant">
        <title>Genomic evolution and insights into agronomic trait innovations of Sesamum species.</title>
        <authorList>
            <person name="Miao H."/>
            <person name="Wang L."/>
            <person name="Qu L."/>
            <person name="Liu H."/>
            <person name="Sun Y."/>
            <person name="Le M."/>
            <person name="Wang Q."/>
            <person name="Wei S."/>
            <person name="Zheng Y."/>
            <person name="Lin W."/>
            <person name="Duan Y."/>
            <person name="Cao H."/>
            <person name="Xiong S."/>
            <person name="Wang X."/>
            <person name="Wei L."/>
            <person name="Li C."/>
            <person name="Ma Q."/>
            <person name="Ju M."/>
            <person name="Zhao R."/>
            <person name="Li G."/>
            <person name="Mu C."/>
            <person name="Tian Q."/>
            <person name="Mei H."/>
            <person name="Zhang T."/>
            <person name="Gao T."/>
            <person name="Zhang H."/>
        </authorList>
    </citation>
    <scope>NUCLEOTIDE SEQUENCE</scope>
    <source>
        <strain evidence="4">KEN1</strain>
    </source>
</reference>
<evidence type="ECO:0000256" key="1">
    <source>
        <dbReference type="SAM" id="MobiDB-lite"/>
    </source>
</evidence>
<feature type="region of interest" description="Disordered" evidence="1">
    <location>
        <begin position="206"/>
        <end position="230"/>
    </location>
</feature>
<keyword evidence="2" id="KW-0812">Transmembrane</keyword>
<dbReference type="InterPro" id="IPR029058">
    <property type="entry name" value="AB_hydrolase_fold"/>
</dbReference>
<feature type="transmembrane region" description="Helical" evidence="2">
    <location>
        <begin position="152"/>
        <end position="173"/>
    </location>
</feature>
<dbReference type="AlphaFoldDB" id="A0AAW2YEG4"/>
<keyword evidence="2" id="KW-0472">Membrane</keyword>
<feature type="domain" description="AB hydrolase-1" evidence="3">
    <location>
        <begin position="360"/>
        <end position="553"/>
    </location>
</feature>
<keyword evidence="2" id="KW-1133">Transmembrane helix</keyword>
<protein>
    <recommendedName>
        <fullName evidence="3">AB hydrolase-1 domain-containing protein</fullName>
    </recommendedName>
</protein>
<evidence type="ECO:0000256" key="2">
    <source>
        <dbReference type="SAM" id="Phobius"/>
    </source>
</evidence>
<sequence length="568" mass="62152">MVVKGGWWWEKVRRSVRTVYFMVAMVSSLVVVSLPLVVAIADAVVPCLLIPSFTCVKCYSFREHLERYAFKSSLMDIPLVSIVRSLIITCVYIMCDGAALSHGSYVGSVTFCSFVSILLLSIKACVFTVNSQLEAEASISLSRKRLHLKKSWGMPVLFLSSVVFALGHIVVAYRTSCKARRKLILHRVDPESVLSCKMVFSGFQKVPRSPTPSAGKSFRSDSETRKKAPGLDHDVGELPISLLADIDSLFFSCQGLTIHYKLSMPGSPSRTLSSSTLFDRPSLSIPLKTQYSIHRSLSNQLYSSSSTPLCTPLLASSPASPISEDMPILSLNETCEEDKLSRLGYLMMDHIEGATEQFGIVLVHGFGGGVFSWRNVMSDLARQTGCAVAAFDRPGWGLTSRPRQKDWEENHLPNPYKLDNQVDLLLSFCLEMKFSSVVLVGHDDGGLLALKAVQKLQSSINPVNAPLHVEGWDEALHEIGKLSYETVLPPHGAALILKAVETLPVLVIAGAEDVLVPLKSVQTLASKLVNSRMVAISGCGHLPHEECPKALLAAISPFISRVLLKPEL</sequence>
<organism evidence="4">
    <name type="scientific">Sesamum latifolium</name>
    <dbReference type="NCBI Taxonomy" id="2727402"/>
    <lineage>
        <taxon>Eukaryota</taxon>
        <taxon>Viridiplantae</taxon>
        <taxon>Streptophyta</taxon>
        <taxon>Embryophyta</taxon>
        <taxon>Tracheophyta</taxon>
        <taxon>Spermatophyta</taxon>
        <taxon>Magnoliopsida</taxon>
        <taxon>eudicotyledons</taxon>
        <taxon>Gunneridae</taxon>
        <taxon>Pentapetalae</taxon>
        <taxon>asterids</taxon>
        <taxon>lamiids</taxon>
        <taxon>Lamiales</taxon>
        <taxon>Pedaliaceae</taxon>
        <taxon>Sesamum</taxon>
    </lineage>
</organism>
<proteinExistence type="predicted"/>
<feature type="transmembrane region" description="Helical" evidence="2">
    <location>
        <begin position="20"/>
        <end position="53"/>
    </location>
</feature>
<reference evidence="4" key="1">
    <citation type="submission" date="2020-06" db="EMBL/GenBank/DDBJ databases">
        <authorList>
            <person name="Li T."/>
            <person name="Hu X."/>
            <person name="Zhang T."/>
            <person name="Song X."/>
            <person name="Zhang H."/>
            <person name="Dai N."/>
            <person name="Sheng W."/>
            <person name="Hou X."/>
            <person name="Wei L."/>
        </authorList>
    </citation>
    <scope>NUCLEOTIDE SEQUENCE</scope>
    <source>
        <strain evidence="4">KEN1</strain>
        <tissue evidence="4">Leaf</tissue>
    </source>
</reference>
<dbReference type="InterPro" id="IPR000073">
    <property type="entry name" value="AB_hydrolase_1"/>
</dbReference>
<evidence type="ECO:0000313" key="4">
    <source>
        <dbReference type="EMBL" id="KAL0463905.1"/>
    </source>
</evidence>
<comment type="caution">
    <text evidence="4">The sequence shown here is derived from an EMBL/GenBank/DDBJ whole genome shotgun (WGS) entry which is preliminary data.</text>
</comment>
<feature type="transmembrane region" description="Helical" evidence="2">
    <location>
        <begin position="106"/>
        <end position="131"/>
    </location>
</feature>
<dbReference type="PANTHER" id="PTHR34953">
    <property type="entry name" value="ALPHA/BETA HYDROLASE RELATED PROTEIN"/>
    <property type="match status" value="1"/>
</dbReference>
<dbReference type="PANTHER" id="PTHR34953:SF1">
    <property type="entry name" value="ALPHA_BETA HYDROLASE RELATED PROTEIN"/>
    <property type="match status" value="1"/>
</dbReference>
<gene>
    <name evidence="4" type="ORF">Slati_0278100</name>
</gene>
<dbReference type="GO" id="GO:0016787">
    <property type="term" value="F:hydrolase activity"/>
    <property type="evidence" value="ECO:0007669"/>
    <property type="project" value="UniProtKB-ARBA"/>
</dbReference>